<keyword evidence="1" id="KW-0175">Coiled coil</keyword>
<feature type="coiled-coil region" evidence="1">
    <location>
        <begin position="127"/>
        <end position="169"/>
    </location>
</feature>
<name>A0A1J4KZY4_9EUKA</name>
<dbReference type="AlphaFoldDB" id="A0A1J4KZY4"/>
<dbReference type="EMBL" id="MLAK01000250">
    <property type="protein sequence ID" value="OHT15252.1"/>
    <property type="molecule type" value="Genomic_DNA"/>
</dbReference>
<accession>A0A1J4KZY4</accession>
<gene>
    <name evidence="3" type="ORF">TRFO_14293</name>
</gene>
<reference evidence="3" key="1">
    <citation type="submission" date="2016-10" db="EMBL/GenBank/DDBJ databases">
        <authorList>
            <person name="Benchimol M."/>
            <person name="Almeida L.G."/>
            <person name="Vasconcelos A.T."/>
            <person name="Perreira-Neves A."/>
            <person name="Rosa I.A."/>
            <person name="Tasca T."/>
            <person name="Bogo M.R."/>
            <person name="de Souza W."/>
        </authorList>
    </citation>
    <scope>NUCLEOTIDE SEQUENCE [LARGE SCALE GENOMIC DNA]</scope>
    <source>
        <strain evidence="3">K</strain>
    </source>
</reference>
<keyword evidence="4" id="KW-1185">Reference proteome</keyword>
<dbReference type="RefSeq" id="XP_068368388.1">
    <property type="nucleotide sequence ID" value="XM_068497730.1"/>
</dbReference>
<feature type="region of interest" description="Disordered" evidence="2">
    <location>
        <begin position="185"/>
        <end position="212"/>
    </location>
</feature>
<comment type="caution">
    <text evidence="3">The sequence shown here is derived from an EMBL/GenBank/DDBJ whole genome shotgun (WGS) entry which is preliminary data.</text>
</comment>
<protein>
    <submittedName>
        <fullName evidence="3">Uncharacterized protein</fullName>
    </submittedName>
</protein>
<dbReference type="GeneID" id="94832434"/>
<sequence>MSRLDGLIFEEDEKDSSTLFQELFNIDDQIYNIRFNCDYGKDEIFARISDLLDKRNKLYEQIQRARTKELHDFIASLNISEIQLQPFYPVPTRCKFLVQNEIVTEVIEKNDRQTINPWQKMLSKFTKKKESSKKKKVKSTLSALEHEHNRFMENRLQQVNTQISTLNNKRSLSFSDMAEKCRLESEQTDIERHLDRHPEKHSEKRTDSKKKK</sequence>
<proteinExistence type="predicted"/>
<dbReference type="VEuPathDB" id="TrichDB:TRFO_14293"/>
<dbReference type="Proteomes" id="UP000179807">
    <property type="component" value="Unassembled WGS sequence"/>
</dbReference>
<evidence type="ECO:0000256" key="1">
    <source>
        <dbReference type="SAM" id="Coils"/>
    </source>
</evidence>
<organism evidence="3 4">
    <name type="scientific">Tritrichomonas foetus</name>
    <dbReference type="NCBI Taxonomy" id="1144522"/>
    <lineage>
        <taxon>Eukaryota</taxon>
        <taxon>Metamonada</taxon>
        <taxon>Parabasalia</taxon>
        <taxon>Tritrichomonadida</taxon>
        <taxon>Tritrichomonadidae</taxon>
        <taxon>Tritrichomonas</taxon>
    </lineage>
</organism>
<feature type="compositionally biased region" description="Basic and acidic residues" evidence="2">
    <location>
        <begin position="185"/>
        <end position="206"/>
    </location>
</feature>
<evidence type="ECO:0000313" key="4">
    <source>
        <dbReference type="Proteomes" id="UP000179807"/>
    </source>
</evidence>
<evidence type="ECO:0000313" key="3">
    <source>
        <dbReference type="EMBL" id="OHT15252.1"/>
    </source>
</evidence>
<evidence type="ECO:0000256" key="2">
    <source>
        <dbReference type="SAM" id="MobiDB-lite"/>
    </source>
</evidence>